<dbReference type="AlphaFoldDB" id="A0A939NSY0"/>
<accession>A0A939NSY0</accession>
<dbReference type="EMBL" id="JAGETR010000044">
    <property type="protein sequence ID" value="MBO2006769.1"/>
    <property type="molecule type" value="Genomic_DNA"/>
</dbReference>
<protein>
    <submittedName>
        <fullName evidence="1">Uncharacterized protein</fullName>
    </submittedName>
</protein>
<name>A0A939NSY0_SERMA</name>
<reference evidence="1" key="1">
    <citation type="submission" date="2021-03" db="EMBL/GenBank/DDBJ databases">
        <title>Molecular epidemiology and mechanisms of colistin and carbapenem resistance in Enterobacteriaceae from clinical isolates, the environment and porcine samples in Pretoria, South Africa.</title>
        <authorList>
            <person name="Bogoshi D."/>
            <person name="Mbelle N.M."/>
            <person name="Naidoo V."/>
            <person name="Osei Sekyere J."/>
        </authorList>
    </citation>
    <scope>NUCLEOTIDE SEQUENCE</scope>
    <source>
        <strain evidence="1">C080</strain>
    </source>
</reference>
<comment type="caution">
    <text evidence="1">The sequence shown here is derived from an EMBL/GenBank/DDBJ whole genome shotgun (WGS) entry which is preliminary data.</text>
</comment>
<proteinExistence type="predicted"/>
<organism evidence="1">
    <name type="scientific">Serratia marcescens</name>
    <dbReference type="NCBI Taxonomy" id="615"/>
    <lineage>
        <taxon>Bacteria</taxon>
        <taxon>Pseudomonadati</taxon>
        <taxon>Pseudomonadota</taxon>
        <taxon>Gammaproteobacteria</taxon>
        <taxon>Enterobacterales</taxon>
        <taxon>Yersiniaceae</taxon>
        <taxon>Serratia</taxon>
    </lineage>
</organism>
<gene>
    <name evidence="1" type="ORF">J4732_08060</name>
</gene>
<evidence type="ECO:0000313" key="1">
    <source>
        <dbReference type="EMBL" id="MBO2006769.1"/>
    </source>
</evidence>
<sequence>MPRFVTTNSDALLQLATRTTSDRHAYPVFELLIVITAKGVTTVSQATADRSSVRREWWMVTLQKSRGRGQ</sequence>